<name>A0A5N5K575_9ROSI</name>
<evidence type="ECO:0000313" key="2">
    <source>
        <dbReference type="Proteomes" id="UP000326939"/>
    </source>
</evidence>
<keyword evidence="2" id="KW-1185">Reference proteome</keyword>
<dbReference type="GO" id="GO:0009451">
    <property type="term" value="P:RNA modification"/>
    <property type="evidence" value="ECO:0007669"/>
    <property type="project" value="InterPro"/>
</dbReference>
<proteinExistence type="predicted"/>
<sequence>MPVECDSVLWGALLGGCVIHGNIELGEIAAERLIELEPNNSGNYVSLANLHAYARRWTDLARVRGMMKDRGMHKSPGCSWIEDKNEIHSFLACDRSHKRAEEIYATLDYLALHMKTGIVPGSMMKDFATKKSSRNFRVKFSSYVIKPFWNLLGINDARNSTFNFRPTIVDMHAQLNRSHV</sequence>
<comment type="caution">
    <text evidence="1">The sequence shown here is derived from an EMBL/GenBank/DDBJ whole genome shotgun (WGS) entry which is preliminary data.</text>
</comment>
<gene>
    <name evidence="1" type="ORF">DKX38_022679</name>
</gene>
<dbReference type="PANTHER" id="PTHR47926:SF386">
    <property type="entry name" value="PENTATRICOPEPTIDE REPEAT-CONTAINING PROTEIN"/>
    <property type="match status" value="1"/>
</dbReference>
<reference evidence="2" key="1">
    <citation type="journal article" date="2019" name="Gigascience">
        <title>De novo genome assembly of the endangered Acer yangbiense, a plant species with extremely small populations endemic to Yunnan Province, China.</title>
        <authorList>
            <person name="Yang J."/>
            <person name="Wariss H.M."/>
            <person name="Tao L."/>
            <person name="Zhang R."/>
            <person name="Yun Q."/>
            <person name="Hollingsworth P."/>
            <person name="Dao Z."/>
            <person name="Luo G."/>
            <person name="Guo H."/>
            <person name="Ma Y."/>
            <person name="Sun W."/>
        </authorList>
    </citation>
    <scope>NUCLEOTIDE SEQUENCE [LARGE SCALE GENOMIC DNA]</scope>
    <source>
        <strain evidence="2">cv. br00</strain>
    </source>
</reference>
<dbReference type="AlphaFoldDB" id="A0A5N5K575"/>
<protein>
    <submittedName>
        <fullName evidence="1">Uncharacterized protein</fullName>
    </submittedName>
</protein>
<dbReference type="EMBL" id="VDCV01000015">
    <property type="protein sequence ID" value="KAB5524930.1"/>
    <property type="molecule type" value="Genomic_DNA"/>
</dbReference>
<dbReference type="GO" id="GO:0003723">
    <property type="term" value="F:RNA binding"/>
    <property type="evidence" value="ECO:0007669"/>
    <property type="project" value="InterPro"/>
</dbReference>
<dbReference type="Proteomes" id="UP000326939">
    <property type="component" value="Chromosome 15"/>
</dbReference>
<evidence type="ECO:0000313" key="1">
    <source>
        <dbReference type="EMBL" id="KAB5524930.1"/>
    </source>
</evidence>
<organism evidence="1 2">
    <name type="scientific">Salix brachista</name>
    <dbReference type="NCBI Taxonomy" id="2182728"/>
    <lineage>
        <taxon>Eukaryota</taxon>
        <taxon>Viridiplantae</taxon>
        <taxon>Streptophyta</taxon>
        <taxon>Embryophyta</taxon>
        <taxon>Tracheophyta</taxon>
        <taxon>Spermatophyta</taxon>
        <taxon>Magnoliopsida</taxon>
        <taxon>eudicotyledons</taxon>
        <taxon>Gunneridae</taxon>
        <taxon>Pentapetalae</taxon>
        <taxon>rosids</taxon>
        <taxon>fabids</taxon>
        <taxon>Malpighiales</taxon>
        <taxon>Salicaceae</taxon>
        <taxon>Saliceae</taxon>
        <taxon>Salix</taxon>
    </lineage>
</organism>
<dbReference type="InterPro" id="IPR046960">
    <property type="entry name" value="PPR_At4g14850-like_plant"/>
</dbReference>
<accession>A0A5N5K575</accession>
<dbReference type="PANTHER" id="PTHR47926">
    <property type="entry name" value="PENTATRICOPEPTIDE REPEAT-CONTAINING PROTEIN"/>
    <property type="match status" value="1"/>
</dbReference>
<dbReference type="InterPro" id="IPR046848">
    <property type="entry name" value="E_motif"/>
</dbReference>
<dbReference type="Pfam" id="PF20431">
    <property type="entry name" value="E_motif"/>
    <property type="match status" value="1"/>
</dbReference>